<dbReference type="Pfam" id="PF06267">
    <property type="entry name" value="DUF1028"/>
    <property type="match status" value="1"/>
</dbReference>
<dbReference type="PANTHER" id="PTHR39328">
    <property type="entry name" value="BLL2871 PROTEIN"/>
    <property type="match status" value="1"/>
</dbReference>
<dbReference type="InterPro" id="IPR010430">
    <property type="entry name" value="DUF1028"/>
</dbReference>
<name>A0ABQ5UQ97_9HYPH</name>
<keyword evidence="2" id="KW-1185">Reference proteome</keyword>
<organism evidence="1 2">
    <name type="scientific">Maritalea porphyrae</name>
    <dbReference type="NCBI Taxonomy" id="880732"/>
    <lineage>
        <taxon>Bacteria</taxon>
        <taxon>Pseudomonadati</taxon>
        <taxon>Pseudomonadota</taxon>
        <taxon>Alphaproteobacteria</taxon>
        <taxon>Hyphomicrobiales</taxon>
        <taxon>Devosiaceae</taxon>
        <taxon>Maritalea</taxon>
    </lineage>
</organism>
<dbReference type="Proteomes" id="UP001161405">
    <property type="component" value="Unassembled WGS sequence"/>
</dbReference>
<gene>
    <name evidence="1" type="ORF">GCM10007879_12980</name>
</gene>
<evidence type="ECO:0000313" key="1">
    <source>
        <dbReference type="EMBL" id="GLQ17049.1"/>
    </source>
</evidence>
<sequence>MTYSIVARDPETNAVGVIVASRFFAAGAMVPYVGPDYAIASQSWVNPLWGTDGVGLLADGESALSVLDGMVQKDEGQATRQAHMIDRKGNVAAFTGEECTDWAGHELGDGFSVAGNMLAGKDVVGDTARAYQDNLDKPFAERLLLAMEAGERAGGDKRGKQSAGLLIHRGEAYPWLDIRADDHADPLQELRRLYTVAQETYLIVADYLPTKDRFSGHQNEDELAAKMEAANEEREARGYESPSLASGTIL</sequence>
<dbReference type="InterPro" id="IPR029055">
    <property type="entry name" value="Ntn_hydrolases_N"/>
</dbReference>
<accession>A0ABQ5UQ97</accession>
<dbReference type="PANTHER" id="PTHR39328:SF1">
    <property type="entry name" value="BLL2871 PROTEIN"/>
    <property type="match status" value="1"/>
</dbReference>
<evidence type="ECO:0000313" key="2">
    <source>
        <dbReference type="Proteomes" id="UP001161405"/>
    </source>
</evidence>
<protein>
    <submittedName>
        <fullName evidence="1">Pilus assembly protein</fullName>
    </submittedName>
</protein>
<reference evidence="1" key="1">
    <citation type="journal article" date="2014" name="Int. J. Syst. Evol. Microbiol.">
        <title>Complete genome of a new Firmicutes species belonging to the dominant human colonic microbiota ('Ruminococcus bicirculans') reveals two chromosomes and a selective capacity to utilize plant glucans.</title>
        <authorList>
            <consortium name="NISC Comparative Sequencing Program"/>
            <person name="Wegmann U."/>
            <person name="Louis P."/>
            <person name="Goesmann A."/>
            <person name="Henrissat B."/>
            <person name="Duncan S.H."/>
            <person name="Flint H.J."/>
        </authorList>
    </citation>
    <scope>NUCLEOTIDE SEQUENCE</scope>
    <source>
        <strain evidence="1">NBRC 107169</strain>
    </source>
</reference>
<reference evidence="1" key="2">
    <citation type="submission" date="2023-01" db="EMBL/GenBank/DDBJ databases">
        <title>Draft genome sequence of Maritalea porphyrae strain NBRC 107169.</title>
        <authorList>
            <person name="Sun Q."/>
            <person name="Mori K."/>
        </authorList>
    </citation>
    <scope>NUCLEOTIDE SEQUENCE</scope>
    <source>
        <strain evidence="1">NBRC 107169</strain>
    </source>
</reference>
<comment type="caution">
    <text evidence="1">The sequence shown here is derived from an EMBL/GenBank/DDBJ whole genome shotgun (WGS) entry which is preliminary data.</text>
</comment>
<dbReference type="RefSeq" id="WP_284362908.1">
    <property type="nucleotide sequence ID" value="NZ_BSNI01000002.1"/>
</dbReference>
<dbReference type="EMBL" id="BSNI01000002">
    <property type="protein sequence ID" value="GLQ17049.1"/>
    <property type="molecule type" value="Genomic_DNA"/>
</dbReference>
<dbReference type="Gene3D" id="3.60.20.10">
    <property type="entry name" value="Glutamine Phosphoribosylpyrophosphate, subunit 1, domain 1"/>
    <property type="match status" value="1"/>
</dbReference>
<dbReference type="SUPFAM" id="SSF56235">
    <property type="entry name" value="N-terminal nucleophile aminohydrolases (Ntn hydrolases)"/>
    <property type="match status" value="1"/>
</dbReference>
<proteinExistence type="predicted"/>